<feature type="compositionally biased region" description="Low complexity" evidence="3">
    <location>
        <begin position="87"/>
        <end position="154"/>
    </location>
</feature>
<dbReference type="Gene3D" id="3.30.70.1880">
    <property type="entry name" value="Protein of unknown function DUF881"/>
    <property type="match status" value="1"/>
</dbReference>
<evidence type="ECO:0000256" key="3">
    <source>
        <dbReference type="SAM" id="MobiDB-lite"/>
    </source>
</evidence>
<feature type="coiled-coil region" evidence="2">
    <location>
        <begin position="213"/>
        <end position="240"/>
    </location>
</feature>
<evidence type="ECO:0000256" key="2">
    <source>
        <dbReference type="SAM" id="Coils"/>
    </source>
</evidence>
<sequence length="397" mass="40768">MPADDHPRTADNGAAEPDVPVTADDASTTDGPVAVPAGPESGVDAVETDAEPGGPQTEPAAPDAQDEIESTDETVAAGETSDEDTTSTEVSPSTAPAGPETSAAPASPGEPAASPGRRASAEPAETAEPTEPTKLAETTPSGATSAPAEPASSADNPGGWTGLWRALRPHRSRAQILAGVLCAAVGFALVVQVGANQSDDLSNLRQSELVPLLDDVTTRSEALEEQVRDLETTRDELRSGAAGEQAALELAREQAVTEGILAGRLPAQGPGIDLTIIESGEPIPAATMFNILEELRNAGAEVVEVNGVRVGTSTSFTRDGAALMIDDTQIDSPYRWKAIGDPATLETALQIVGGAMAAVRNKGAQETIRQLDELEIDSVRELSDPEFATPVPEPGIS</sequence>
<dbReference type="InterPro" id="IPR010273">
    <property type="entry name" value="DUF881"/>
</dbReference>
<dbReference type="PANTHER" id="PTHR37313:SF2">
    <property type="entry name" value="UPF0749 PROTEIN YLXX"/>
    <property type="match status" value="1"/>
</dbReference>
<gene>
    <name evidence="4" type="ORF">GCM10025865_29420</name>
</gene>
<organism evidence="4 5">
    <name type="scientific">Paraoerskovia sediminicola</name>
    <dbReference type="NCBI Taxonomy" id="1138587"/>
    <lineage>
        <taxon>Bacteria</taxon>
        <taxon>Bacillati</taxon>
        <taxon>Actinomycetota</taxon>
        <taxon>Actinomycetes</taxon>
        <taxon>Micrococcales</taxon>
        <taxon>Cellulomonadaceae</taxon>
        <taxon>Paraoerskovia</taxon>
    </lineage>
</organism>
<evidence type="ECO:0000256" key="1">
    <source>
        <dbReference type="ARBA" id="ARBA00009108"/>
    </source>
</evidence>
<dbReference type="EMBL" id="AP027729">
    <property type="protein sequence ID" value="BDZ43643.1"/>
    <property type="molecule type" value="Genomic_DNA"/>
</dbReference>
<keyword evidence="5" id="KW-1185">Reference proteome</keyword>
<evidence type="ECO:0000313" key="5">
    <source>
        <dbReference type="Proteomes" id="UP001321475"/>
    </source>
</evidence>
<evidence type="ECO:0008006" key="6">
    <source>
        <dbReference type="Google" id="ProtNLM"/>
    </source>
</evidence>
<protein>
    <recommendedName>
        <fullName evidence="6">DUF881 domain-containing protein</fullName>
    </recommendedName>
</protein>
<proteinExistence type="inferred from homology"/>
<dbReference type="Proteomes" id="UP001321475">
    <property type="component" value="Chromosome"/>
</dbReference>
<evidence type="ECO:0000313" key="4">
    <source>
        <dbReference type="EMBL" id="BDZ43643.1"/>
    </source>
</evidence>
<feature type="region of interest" description="Disordered" evidence="3">
    <location>
        <begin position="1"/>
        <end position="157"/>
    </location>
</feature>
<dbReference type="PANTHER" id="PTHR37313">
    <property type="entry name" value="UPF0749 PROTEIN RV1825"/>
    <property type="match status" value="1"/>
</dbReference>
<keyword evidence="2" id="KW-0175">Coiled coil</keyword>
<name>A0ABM8G6F6_9CELL</name>
<comment type="similarity">
    <text evidence="1">Belongs to the UPF0749 family.</text>
</comment>
<accession>A0ABM8G6F6</accession>
<reference evidence="5" key="1">
    <citation type="journal article" date="2019" name="Int. J. Syst. Evol. Microbiol.">
        <title>The Global Catalogue of Microorganisms (GCM) 10K type strain sequencing project: providing services to taxonomists for standard genome sequencing and annotation.</title>
        <authorList>
            <consortium name="The Broad Institute Genomics Platform"/>
            <consortium name="The Broad Institute Genome Sequencing Center for Infectious Disease"/>
            <person name="Wu L."/>
            <person name="Ma J."/>
        </authorList>
    </citation>
    <scope>NUCLEOTIDE SEQUENCE [LARGE SCALE GENOMIC DNA]</scope>
    <source>
        <strain evidence="5">NBRC 108565</strain>
    </source>
</reference>
<dbReference type="Pfam" id="PF05949">
    <property type="entry name" value="DUF881"/>
    <property type="match status" value="1"/>
</dbReference>